<keyword evidence="2" id="KW-1133">Transmembrane helix</keyword>
<dbReference type="Gene3D" id="2.60.40.10">
    <property type="entry name" value="Immunoglobulins"/>
    <property type="match status" value="1"/>
</dbReference>
<keyword evidence="2" id="KW-0812">Transmembrane</keyword>
<evidence type="ECO:0000256" key="1">
    <source>
        <dbReference type="SAM" id="MobiDB-lite"/>
    </source>
</evidence>
<reference evidence="4" key="1">
    <citation type="journal article" date="2014" name="Dev. Comp. Immunol.">
        <title>Two IFNGR1 homologues in Tetraodon nigroviridis: Origin, expression analysis and ligand-binding preference.</title>
        <authorList>
            <person name="Lu D.Q."/>
            <person name="Leng T.T."/>
            <person name="Ding X."/>
            <person name="Peng W."/>
            <person name="Yao M."/>
            <person name="Li S.S."/>
            <person name="Lin H.R."/>
            <person name="Zhang Y."/>
        </authorList>
    </citation>
    <scope>NUCLEOTIDE SEQUENCE</scope>
    <source>
        <tissue evidence="4">Brain</tissue>
    </source>
</reference>
<protein>
    <submittedName>
        <fullName evidence="4">Interferon gamma receptor alpha chain</fullName>
    </submittedName>
</protein>
<dbReference type="GO" id="GO:0005886">
    <property type="term" value="C:plasma membrane"/>
    <property type="evidence" value="ECO:0007669"/>
    <property type="project" value="TreeGrafter"/>
</dbReference>
<feature type="signal peptide" evidence="3">
    <location>
        <begin position="1"/>
        <end position="22"/>
    </location>
</feature>
<keyword evidence="4" id="KW-0675">Receptor</keyword>
<dbReference type="SUPFAM" id="SSF49265">
    <property type="entry name" value="Fibronectin type III"/>
    <property type="match status" value="1"/>
</dbReference>
<name>K9K4F7_TETNG</name>
<sequence length="377" mass="41851">MRREHRWAPTWLITAIIGGALAAAPVPPPTDVDVTCQNQKVQVRWNYSRADLHSRFTVTLKGNHRKDLAKGFVELSTVEHRYDLTQHIWSSEDWYMSTFWVTVTATVGGKQSEPALSRTVTFNNVETAAMTCRLDFPPAELVRTDVGAKLRFSNPFHFYRELKQAAKPDPATFSVEITSDYGNEAFSCSVKEETCKRDLVIPEGANDCITLDGILFAGNLVDQILFRKSEHICAVAAAKNPVVIIGAVLGAVTIVAIFTIVFVVTKPYSPQAPLVLPETLQWLDFRKRDLHITFSPEDTLVVHPTPRNTEPSLSSSSSCQESRISLSSERQSSNLELDNQGGASGDEDEDELVSSAYDFPHLLVDMGEGDMVTAYRD</sequence>
<dbReference type="GO" id="GO:0004896">
    <property type="term" value="F:cytokine receptor activity"/>
    <property type="evidence" value="ECO:0007669"/>
    <property type="project" value="TreeGrafter"/>
</dbReference>
<dbReference type="InterPro" id="IPR013783">
    <property type="entry name" value="Ig-like_fold"/>
</dbReference>
<evidence type="ECO:0000256" key="2">
    <source>
        <dbReference type="SAM" id="Phobius"/>
    </source>
</evidence>
<dbReference type="InterPro" id="IPR050650">
    <property type="entry name" value="Type-II_Cytokine-TF_Rcpt"/>
</dbReference>
<feature type="compositionally biased region" description="Low complexity" evidence="1">
    <location>
        <begin position="312"/>
        <end position="337"/>
    </location>
</feature>
<keyword evidence="2" id="KW-0472">Membrane</keyword>
<dbReference type="EMBL" id="JF773392">
    <property type="protein sequence ID" value="AEI70477.1"/>
    <property type="molecule type" value="mRNA"/>
</dbReference>
<evidence type="ECO:0000313" key="4">
    <source>
        <dbReference type="EMBL" id="AEI70477.1"/>
    </source>
</evidence>
<dbReference type="AlphaFoldDB" id="K9K4F7"/>
<evidence type="ECO:0000256" key="3">
    <source>
        <dbReference type="SAM" id="SignalP"/>
    </source>
</evidence>
<dbReference type="InterPro" id="IPR036116">
    <property type="entry name" value="FN3_sf"/>
</dbReference>
<gene>
    <name evidence="4" type="primary">IFNGR1-1</name>
</gene>
<proteinExistence type="evidence at transcript level"/>
<feature type="transmembrane region" description="Helical" evidence="2">
    <location>
        <begin position="242"/>
        <end position="264"/>
    </location>
</feature>
<keyword evidence="3" id="KW-0732">Signal</keyword>
<dbReference type="PANTHER" id="PTHR20859:SF87">
    <property type="entry name" value="CYTOKINE RECEPTOR FAMILY MEMBER B13-RELATED"/>
    <property type="match status" value="1"/>
</dbReference>
<feature type="chain" id="PRO_5003931926" evidence="3">
    <location>
        <begin position="23"/>
        <end position="377"/>
    </location>
</feature>
<feature type="region of interest" description="Disordered" evidence="1">
    <location>
        <begin position="302"/>
        <end position="351"/>
    </location>
</feature>
<organism evidence="4">
    <name type="scientific">Tetraodon nigroviridis</name>
    <name type="common">Spotted green pufferfish</name>
    <name type="synonym">Chelonodon nigroviridis</name>
    <dbReference type="NCBI Taxonomy" id="99883"/>
    <lineage>
        <taxon>Eukaryota</taxon>
        <taxon>Metazoa</taxon>
        <taxon>Chordata</taxon>
        <taxon>Craniata</taxon>
        <taxon>Vertebrata</taxon>
        <taxon>Euteleostomi</taxon>
        <taxon>Actinopterygii</taxon>
        <taxon>Neopterygii</taxon>
        <taxon>Teleostei</taxon>
        <taxon>Neoteleostei</taxon>
        <taxon>Acanthomorphata</taxon>
        <taxon>Eupercaria</taxon>
        <taxon>Tetraodontiformes</taxon>
        <taxon>Tetradontoidea</taxon>
        <taxon>Tetraodontidae</taxon>
        <taxon>Tetraodon</taxon>
    </lineage>
</organism>
<dbReference type="PANTHER" id="PTHR20859">
    <property type="entry name" value="INTERFERON/INTERLEUKIN RECEPTOR"/>
    <property type="match status" value="1"/>
</dbReference>
<accession>K9K4F7</accession>